<keyword evidence="2" id="KW-1185">Reference proteome</keyword>
<reference evidence="1 2" key="1">
    <citation type="submission" date="2018-03" db="EMBL/GenBank/DDBJ databases">
        <authorList>
            <person name="Zack K.M."/>
            <person name="Garlena R.A."/>
            <person name="Russell D.A."/>
            <person name="Pope W.H."/>
            <person name="Jacobs-Sera D."/>
            <person name="Hatfull G.F."/>
        </authorList>
    </citation>
    <scope>NUCLEOTIDE SEQUENCE [LARGE SCALE GENOMIC DNA]</scope>
</reference>
<sequence length="156" mass="17896">MGVHESIGYRLVCDFPGCEFDTESMNDEYSSWTDRGYAIDEWREGDGYVGPEGVFCPTHTIWVEDEDGDRDSIAPMPYTIDSLFVLAERRIAERIENAARLARVRLDVRCREWEQRDRRIERHVQVALGNGGWHDLGSRSTVLVSASRRAVESVRS</sequence>
<dbReference type="Proteomes" id="UP000246517">
    <property type="component" value="Segment"/>
</dbReference>
<dbReference type="RefSeq" id="YP_009801540.1">
    <property type="nucleotide sequence ID" value="NC_047972.1"/>
</dbReference>
<evidence type="ECO:0000313" key="2">
    <source>
        <dbReference type="Proteomes" id="UP000246517"/>
    </source>
</evidence>
<dbReference type="KEGG" id="vg:54992058"/>
<accession>A0A2U8UHW7</accession>
<proteinExistence type="predicted"/>
<dbReference type="EMBL" id="MH153799">
    <property type="protein sequence ID" value="AWN03245.1"/>
    <property type="molecule type" value="Genomic_DNA"/>
</dbReference>
<gene>
    <name evidence="1" type="primary">64</name>
    <name evidence="1" type="ORF">PBI_APPA_64</name>
</gene>
<name>A0A2U8UHW7_9CAUD</name>
<evidence type="ECO:0000313" key="1">
    <source>
        <dbReference type="EMBL" id="AWN03245.1"/>
    </source>
</evidence>
<protein>
    <submittedName>
        <fullName evidence="1">Uncharacterized protein</fullName>
    </submittedName>
</protein>
<dbReference type="GeneID" id="54992058"/>
<organism evidence="1 2">
    <name type="scientific">Microbacterium phage Appa</name>
    <dbReference type="NCBI Taxonomy" id="2182350"/>
    <lineage>
        <taxon>Viruses</taxon>
        <taxon>Duplodnaviria</taxon>
        <taxon>Heunggongvirae</taxon>
        <taxon>Uroviricota</taxon>
        <taxon>Caudoviricetes</taxon>
        <taxon>Appavirus</taxon>
        <taxon>Appavirus appa</taxon>
    </lineage>
</organism>